<keyword evidence="2" id="KW-1185">Reference proteome</keyword>
<sequence>MITLAANGHSDKLGTAAPVVDNMLTELKDNFGPFLELIAKHNARQNGTPWSSIRASEGKIELTEMGTFEPHPDKNYLLPMAFAEGSPMHPSYGAGHAAVAGACVTVLKAFFKTVDPDNSWTQTLMSEIDAEKVKGLKDIKDLTVEGELNKLAANIAIGRDMAGVHYYSDYYESLRLGERIAVGILHEQMSNYNEPVSMYLKSFDGDRITIKTDGKFDVELDVEGKTADWWLRNTGQTPGPSLSNWQGL</sequence>
<dbReference type="AlphaFoldDB" id="A0A0P1GKM0"/>
<organism evidence="1 2">
    <name type="scientific">Tropicibacter naphthalenivorans</name>
    <dbReference type="NCBI Taxonomy" id="441103"/>
    <lineage>
        <taxon>Bacteria</taxon>
        <taxon>Pseudomonadati</taxon>
        <taxon>Pseudomonadota</taxon>
        <taxon>Alphaproteobacteria</taxon>
        <taxon>Rhodobacterales</taxon>
        <taxon>Roseobacteraceae</taxon>
        <taxon>Tropicibacter</taxon>
    </lineage>
</organism>
<reference evidence="1 2" key="1">
    <citation type="submission" date="2015-09" db="EMBL/GenBank/DDBJ databases">
        <authorList>
            <consortium name="Swine Surveillance"/>
        </authorList>
    </citation>
    <scope>NUCLEOTIDE SEQUENCE [LARGE SCALE GENOMIC DNA]</scope>
    <source>
        <strain evidence="1 2">CECT 7648</strain>
    </source>
</reference>
<dbReference type="EMBL" id="CYSE01000014">
    <property type="protein sequence ID" value="CUH82461.1"/>
    <property type="molecule type" value="Genomic_DNA"/>
</dbReference>
<dbReference type="Gene3D" id="1.10.606.10">
    <property type="entry name" value="Vanadium-containing Chloroperoxidase, domain 2"/>
    <property type="match status" value="1"/>
</dbReference>
<protein>
    <submittedName>
        <fullName evidence="1">PAP2 superfamily protein</fullName>
    </submittedName>
</protein>
<dbReference type="PANTHER" id="PTHR34599:SF1">
    <property type="entry name" value="PHOSPHATIDIC ACID PHOSPHATASE TYPE 2_HALOPEROXIDASE DOMAIN-CONTAINING PROTEIN"/>
    <property type="match status" value="1"/>
</dbReference>
<dbReference type="OrthoDB" id="7793240at2"/>
<evidence type="ECO:0000313" key="2">
    <source>
        <dbReference type="Proteomes" id="UP000054935"/>
    </source>
</evidence>
<dbReference type="PANTHER" id="PTHR34599">
    <property type="entry name" value="PEROXIDASE-RELATED"/>
    <property type="match status" value="1"/>
</dbReference>
<accession>A0A0P1GKM0</accession>
<dbReference type="RefSeq" id="WP_058249356.1">
    <property type="nucleotide sequence ID" value="NZ_CYSE01000014.1"/>
</dbReference>
<dbReference type="InterPro" id="IPR016119">
    <property type="entry name" value="Br/Cl_peroxidase_C"/>
</dbReference>
<name>A0A0P1GKM0_9RHOB</name>
<dbReference type="Proteomes" id="UP000054935">
    <property type="component" value="Unassembled WGS sequence"/>
</dbReference>
<dbReference type="STRING" id="441103.TRN7648_04002"/>
<evidence type="ECO:0000313" key="1">
    <source>
        <dbReference type="EMBL" id="CUH82461.1"/>
    </source>
</evidence>
<proteinExistence type="predicted"/>
<dbReference type="InterPro" id="IPR036938">
    <property type="entry name" value="PAP2/HPO_sf"/>
</dbReference>
<gene>
    <name evidence="1" type="ORF">TRN7648_04002</name>
</gene>
<dbReference type="GO" id="GO:0004601">
    <property type="term" value="F:peroxidase activity"/>
    <property type="evidence" value="ECO:0007669"/>
    <property type="project" value="InterPro"/>
</dbReference>
<dbReference type="SUPFAM" id="SSF48317">
    <property type="entry name" value="Acid phosphatase/Vanadium-dependent haloperoxidase"/>
    <property type="match status" value="1"/>
</dbReference>
<dbReference type="InterPro" id="IPR052559">
    <property type="entry name" value="V-haloperoxidase"/>
</dbReference>